<sequence length="75" mass="8095">MNDQPMAIAVIAPPSDDDGHVSSEFDLPSEDEDMAPPPTKRNKLDSNSARQPTNHLLETGLEDGEELALLLLGRA</sequence>
<evidence type="ECO:0000313" key="3">
    <source>
        <dbReference type="Proteomes" id="UP000027222"/>
    </source>
</evidence>
<reference evidence="3" key="1">
    <citation type="journal article" date="2014" name="Proc. Natl. Acad. Sci. U.S.A.">
        <title>Extensive sampling of basidiomycete genomes demonstrates inadequacy of the white-rot/brown-rot paradigm for wood decay fungi.</title>
        <authorList>
            <person name="Riley R."/>
            <person name="Salamov A.A."/>
            <person name="Brown D.W."/>
            <person name="Nagy L.G."/>
            <person name="Floudas D."/>
            <person name="Held B.W."/>
            <person name="Levasseur A."/>
            <person name="Lombard V."/>
            <person name="Morin E."/>
            <person name="Otillar R."/>
            <person name="Lindquist E.A."/>
            <person name="Sun H."/>
            <person name="LaButti K.M."/>
            <person name="Schmutz J."/>
            <person name="Jabbour D."/>
            <person name="Luo H."/>
            <person name="Baker S.E."/>
            <person name="Pisabarro A.G."/>
            <person name="Walton J.D."/>
            <person name="Blanchette R.A."/>
            <person name="Henrissat B."/>
            <person name="Martin F."/>
            <person name="Cullen D."/>
            <person name="Hibbett D.S."/>
            <person name="Grigoriev I.V."/>
        </authorList>
    </citation>
    <scope>NUCLEOTIDE SEQUENCE [LARGE SCALE GENOMIC DNA]</scope>
    <source>
        <strain evidence="3">CBS 339.88</strain>
    </source>
</reference>
<organism evidence="2 3">
    <name type="scientific">Galerina marginata (strain CBS 339.88)</name>
    <dbReference type="NCBI Taxonomy" id="685588"/>
    <lineage>
        <taxon>Eukaryota</taxon>
        <taxon>Fungi</taxon>
        <taxon>Dikarya</taxon>
        <taxon>Basidiomycota</taxon>
        <taxon>Agaricomycotina</taxon>
        <taxon>Agaricomycetes</taxon>
        <taxon>Agaricomycetidae</taxon>
        <taxon>Agaricales</taxon>
        <taxon>Agaricineae</taxon>
        <taxon>Strophariaceae</taxon>
        <taxon>Galerina</taxon>
    </lineage>
</organism>
<accession>A0A067T297</accession>
<dbReference type="AlphaFoldDB" id="A0A067T297"/>
<name>A0A067T297_GALM3</name>
<dbReference type="EMBL" id="KL142377">
    <property type="protein sequence ID" value="KDR77266.1"/>
    <property type="molecule type" value="Genomic_DNA"/>
</dbReference>
<feature type="region of interest" description="Disordered" evidence="1">
    <location>
        <begin position="1"/>
        <end position="51"/>
    </location>
</feature>
<proteinExistence type="predicted"/>
<dbReference type="HOGENOM" id="CLU_2671221_0_0_1"/>
<dbReference type="Proteomes" id="UP000027222">
    <property type="component" value="Unassembled WGS sequence"/>
</dbReference>
<evidence type="ECO:0000313" key="2">
    <source>
        <dbReference type="EMBL" id="KDR77266.1"/>
    </source>
</evidence>
<protein>
    <submittedName>
        <fullName evidence="2">Uncharacterized protein</fullName>
    </submittedName>
</protein>
<evidence type="ECO:0000256" key="1">
    <source>
        <dbReference type="SAM" id="MobiDB-lite"/>
    </source>
</evidence>
<gene>
    <name evidence="2" type="ORF">GALMADRAFT_267416</name>
</gene>
<keyword evidence="3" id="KW-1185">Reference proteome</keyword>